<feature type="compositionally biased region" description="Polar residues" evidence="1">
    <location>
        <begin position="17"/>
        <end position="30"/>
    </location>
</feature>
<protein>
    <submittedName>
        <fullName evidence="2">Uncharacterized protein</fullName>
    </submittedName>
</protein>
<dbReference type="Proteomes" id="UP001501752">
    <property type="component" value="Unassembled WGS sequence"/>
</dbReference>
<feature type="region of interest" description="Disordered" evidence="1">
    <location>
        <begin position="1"/>
        <end position="66"/>
    </location>
</feature>
<evidence type="ECO:0000256" key="1">
    <source>
        <dbReference type="SAM" id="MobiDB-lite"/>
    </source>
</evidence>
<dbReference type="EMBL" id="BAABIS010000001">
    <property type="protein sequence ID" value="GAA4868488.1"/>
    <property type="molecule type" value="Genomic_DNA"/>
</dbReference>
<keyword evidence="3" id="KW-1185">Reference proteome</keyword>
<feature type="compositionally biased region" description="Basic and acidic residues" evidence="1">
    <location>
        <begin position="1"/>
        <end position="16"/>
    </location>
</feature>
<accession>A0ABP9E792</accession>
<gene>
    <name evidence="2" type="ORF">GCM10023235_53930</name>
</gene>
<comment type="caution">
    <text evidence="2">The sequence shown here is derived from an EMBL/GenBank/DDBJ whole genome shotgun (WGS) entry which is preliminary data.</text>
</comment>
<sequence length="84" mass="9354">MTTRPRAEHRPADRKVQNPSAKAQRNIGSDQESRSKSRVVRRRPSRSVTAPAASWARKPSQSEAEAMAPICQVVRPASFWKSVA</sequence>
<name>A0ABP9E792_9ACTN</name>
<organism evidence="2 3">
    <name type="scientific">Kitasatospora terrestris</name>
    <dbReference type="NCBI Taxonomy" id="258051"/>
    <lineage>
        <taxon>Bacteria</taxon>
        <taxon>Bacillati</taxon>
        <taxon>Actinomycetota</taxon>
        <taxon>Actinomycetes</taxon>
        <taxon>Kitasatosporales</taxon>
        <taxon>Streptomycetaceae</taxon>
        <taxon>Kitasatospora</taxon>
    </lineage>
</organism>
<evidence type="ECO:0000313" key="2">
    <source>
        <dbReference type="EMBL" id="GAA4868488.1"/>
    </source>
</evidence>
<evidence type="ECO:0000313" key="3">
    <source>
        <dbReference type="Proteomes" id="UP001501752"/>
    </source>
</evidence>
<feature type="compositionally biased region" description="Basic residues" evidence="1">
    <location>
        <begin position="36"/>
        <end position="45"/>
    </location>
</feature>
<proteinExistence type="predicted"/>
<reference evidence="3" key="1">
    <citation type="journal article" date="2019" name="Int. J. Syst. Evol. Microbiol.">
        <title>The Global Catalogue of Microorganisms (GCM) 10K type strain sequencing project: providing services to taxonomists for standard genome sequencing and annotation.</title>
        <authorList>
            <consortium name="The Broad Institute Genomics Platform"/>
            <consortium name="The Broad Institute Genome Sequencing Center for Infectious Disease"/>
            <person name="Wu L."/>
            <person name="Ma J."/>
        </authorList>
    </citation>
    <scope>NUCLEOTIDE SEQUENCE [LARGE SCALE GENOMIC DNA]</scope>
    <source>
        <strain evidence="3">JCM 13006</strain>
    </source>
</reference>